<dbReference type="Proteomes" id="UP000825799">
    <property type="component" value="Chromosome"/>
</dbReference>
<evidence type="ECO:0000256" key="2">
    <source>
        <dbReference type="PROSITE-ProRule" id="PRU01091"/>
    </source>
</evidence>
<keyword evidence="1 2" id="KW-0238">DNA-binding</keyword>
<keyword evidence="5" id="KW-1185">Reference proteome</keyword>
<dbReference type="InterPro" id="IPR001867">
    <property type="entry name" value="OmpR/PhoB-type_DNA-bd"/>
</dbReference>
<feature type="DNA-binding region" description="OmpR/PhoB-type" evidence="2">
    <location>
        <begin position="2"/>
        <end position="100"/>
    </location>
</feature>
<dbReference type="Gene3D" id="1.10.10.10">
    <property type="entry name" value="Winged helix-like DNA-binding domain superfamily/Winged helix DNA-binding domain"/>
    <property type="match status" value="1"/>
</dbReference>
<gene>
    <name evidence="4" type="ORF">K1X15_11525</name>
</gene>
<dbReference type="Gene3D" id="1.25.40.10">
    <property type="entry name" value="Tetratricopeptide repeat domain"/>
    <property type="match status" value="1"/>
</dbReference>
<dbReference type="RefSeq" id="WP_220303744.1">
    <property type="nucleotide sequence ID" value="NZ_CP080590.1"/>
</dbReference>
<name>A0ABX8W8I9_9HYPH</name>
<reference evidence="4 5" key="1">
    <citation type="submission" date="2021-08" db="EMBL/GenBank/DDBJ databases">
        <title>Devosia salina sp. nov., isolated from the South China Sea sediment.</title>
        <authorList>
            <person name="Zhou Z."/>
        </authorList>
    </citation>
    <scope>NUCLEOTIDE SEQUENCE [LARGE SCALE GENOMIC DNA]</scope>
    <source>
        <strain evidence="4 5">SCS-3</strain>
    </source>
</reference>
<proteinExistence type="predicted"/>
<dbReference type="Pfam" id="PF00486">
    <property type="entry name" value="Trans_reg_C"/>
    <property type="match status" value="1"/>
</dbReference>
<sequence>MKDLVRFGDFELDLAGLTLRQAGQVVRVGQRAILLLAALAEANGETVSKPRLMDRAWPGLFVEEANLSVQVSQLRRLLGRRDDGRDWIVTVPALGYRFSFDRPSVAENADWPGLVVMPFTHGEGDADMGYFAEGMVSDLIAALTSFQSLSVISRNIAFTYRGRTMDSRDVARDLGVRYLLEGSLRRDGQRLRLVTQLVDGVSGTQIWAERFDGQLDDVFAVQDRIVEAVAARVAPSVGASELVRSRQERPASVAAYDIFLRAKADLDHESEPANRRAFALLQQALESEPDNAAILCHAAWALEHRHTMGWEPLGTDDVEQCLTLTRRCLQHARGNARLAAQCAMCLMQVGRDYPAAIAVAREAARTNRNDPFVTAVAGIMAVHCGTLEEAEMHLRHVLAMAPLDPDTRFALCGLAMIDVIRGQYEQALAHAGHALAVNPHFDASHWMLIAANAHLGRQAEAQRRLADLMRLSPRVTLGSIRAGQPAMIPGRIEPILDGLRLAGMPA</sequence>
<feature type="domain" description="OmpR/PhoB-type" evidence="3">
    <location>
        <begin position="2"/>
        <end position="100"/>
    </location>
</feature>
<dbReference type="InterPro" id="IPR036388">
    <property type="entry name" value="WH-like_DNA-bd_sf"/>
</dbReference>
<accession>A0ABX8W8I9</accession>
<evidence type="ECO:0000256" key="1">
    <source>
        <dbReference type="ARBA" id="ARBA00023125"/>
    </source>
</evidence>
<organism evidence="4 5">
    <name type="scientific">Devosia salina</name>
    <dbReference type="NCBI Taxonomy" id="2860336"/>
    <lineage>
        <taxon>Bacteria</taxon>
        <taxon>Pseudomonadati</taxon>
        <taxon>Pseudomonadota</taxon>
        <taxon>Alphaproteobacteria</taxon>
        <taxon>Hyphomicrobiales</taxon>
        <taxon>Devosiaceae</taxon>
        <taxon>Devosia</taxon>
    </lineage>
</organism>
<dbReference type="EMBL" id="CP080590">
    <property type="protein sequence ID" value="QYO75280.1"/>
    <property type="molecule type" value="Genomic_DNA"/>
</dbReference>
<dbReference type="SUPFAM" id="SSF46894">
    <property type="entry name" value="C-terminal effector domain of the bipartite response regulators"/>
    <property type="match status" value="1"/>
</dbReference>
<dbReference type="SMART" id="SM00862">
    <property type="entry name" value="Trans_reg_C"/>
    <property type="match status" value="1"/>
</dbReference>
<evidence type="ECO:0000259" key="3">
    <source>
        <dbReference type="PROSITE" id="PS51755"/>
    </source>
</evidence>
<dbReference type="PROSITE" id="PS51755">
    <property type="entry name" value="OMPR_PHOB"/>
    <property type="match status" value="1"/>
</dbReference>
<dbReference type="InterPro" id="IPR016032">
    <property type="entry name" value="Sig_transdc_resp-reg_C-effctor"/>
</dbReference>
<dbReference type="Gene3D" id="3.40.50.10070">
    <property type="entry name" value="TolB, N-terminal domain"/>
    <property type="match status" value="1"/>
</dbReference>
<evidence type="ECO:0000313" key="4">
    <source>
        <dbReference type="EMBL" id="QYO75280.1"/>
    </source>
</evidence>
<dbReference type="SUPFAM" id="SSF48452">
    <property type="entry name" value="TPR-like"/>
    <property type="match status" value="1"/>
</dbReference>
<protein>
    <submittedName>
        <fullName evidence="4">Winged helix-turn-helix domain-containing protein</fullName>
    </submittedName>
</protein>
<evidence type="ECO:0000313" key="5">
    <source>
        <dbReference type="Proteomes" id="UP000825799"/>
    </source>
</evidence>
<dbReference type="InterPro" id="IPR011990">
    <property type="entry name" value="TPR-like_helical_dom_sf"/>
</dbReference>